<dbReference type="PANTHER" id="PTHR35457:SF1">
    <property type="entry name" value="HEME A SYNTHASE"/>
    <property type="match status" value="1"/>
</dbReference>
<proteinExistence type="predicted"/>
<reference evidence="13 14" key="1">
    <citation type="submission" date="2024-06" db="EMBL/GenBank/DDBJ databases">
        <title>Sorghum-associated microbial communities from plants grown in Nebraska, USA.</title>
        <authorList>
            <person name="Schachtman D."/>
        </authorList>
    </citation>
    <scope>NUCLEOTIDE SEQUENCE [LARGE SCALE GENOMIC DNA]</scope>
    <source>
        <strain evidence="13 14">2857</strain>
    </source>
</reference>
<protein>
    <submittedName>
        <fullName evidence="13">Cytochrome c oxidase assembly protein subunit 15</fullName>
        <ecNumber evidence="13">1.17.99.9</ecNumber>
    </submittedName>
</protein>
<dbReference type="EC" id="1.17.99.9" evidence="13"/>
<accession>A0ABV2QJW6</accession>
<comment type="pathway">
    <text evidence="11">Porphyrin-containing compound metabolism.</text>
</comment>
<gene>
    <name evidence="13" type="ORF">ABIE21_000801</name>
</gene>
<feature type="transmembrane region" description="Helical" evidence="12">
    <location>
        <begin position="224"/>
        <end position="243"/>
    </location>
</feature>
<feature type="transmembrane region" description="Helical" evidence="12">
    <location>
        <begin position="280"/>
        <end position="302"/>
    </location>
</feature>
<feature type="transmembrane region" description="Helical" evidence="12">
    <location>
        <begin position="25"/>
        <end position="44"/>
    </location>
</feature>
<comment type="caution">
    <text evidence="13">The sequence shown here is derived from an EMBL/GenBank/DDBJ whole genome shotgun (WGS) entry which is preliminary data.</text>
</comment>
<evidence type="ECO:0000256" key="3">
    <source>
        <dbReference type="ARBA" id="ARBA00022692"/>
    </source>
</evidence>
<feature type="transmembrane region" description="Helical" evidence="12">
    <location>
        <begin position="174"/>
        <end position="195"/>
    </location>
</feature>
<dbReference type="EMBL" id="JBEPSJ010000001">
    <property type="protein sequence ID" value="MET4581311.1"/>
    <property type="molecule type" value="Genomic_DNA"/>
</dbReference>
<keyword evidence="9 12" id="KW-0472">Membrane</keyword>
<feature type="transmembrane region" description="Helical" evidence="12">
    <location>
        <begin position="78"/>
        <end position="99"/>
    </location>
</feature>
<evidence type="ECO:0000256" key="8">
    <source>
        <dbReference type="ARBA" id="ARBA00023133"/>
    </source>
</evidence>
<evidence type="ECO:0000256" key="7">
    <source>
        <dbReference type="ARBA" id="ARBA00023004"/>
    </source>
</evidence>
<keyword evidence="4" id="KW-0479">Metal-binding</keyword>
<keyword evidence="8" id="KW-0350">Heme biosynthesis</keyword>
<keyword evidence="10" id="KW-1015">Disulfide bond</keyword>
<dbReference type="InterPro" id="IPR003780">
    <property type="entry name" value="COX15/CtaA_fam"/>
</dbReference>
<dbReference type="GO" id="GO:0120547">
    <property type="term" value="F:heme A synthase activity"/>
    <property type="evidence" value="ECO:0007669"/>
    <property type="project" value="UniProtKB-EC"/>
</dbReference>
<keyword evidence="2" id="KW-1003">Cell membrane</keyword>
<feature type="transmembrane region" description="Helical" evidence="12">
    <location>
        <begin position="137"/>
        <end position="162"/>
    </location>
</feature>
<dbReference type="Pfam" id="PF02628">
    <property type="entry name" value="COX15-CtaA"/>
    <property type="match status" value="1"/>
</dbReference>
<keyword evidence="6 13" id="KW-0560">Oxidoreductase</keyword>
<keyword evidence="3 12" id="KW-0812">Transmembrane</keyword>
<keyword evidence="7" id="KW-0408">Iron</keyword>
<evidence type="ECO:0000256" key="4">
    <source>
        <dbReference type="ARBA" id="ARBA00022723"/>
    </source>
</evidence>
<keyword evidence="14" id="KW-1185">Reference proteome</keyword>
<name>A0ABV2QJW6_9MICO</name>
<evidence type="ECO:0000256" key="12">
    <source>
        <dbReference type="SAM" id="Phobius"/>
    </source>
</evidence>
<evidence type="ECO:0000256" key="10">
    <source>
        <dbReference type="ARBA" id="ARBA00023157"/>
    </source>
</evidence>
<evidence type="ECO:0000256" key="9">
    <source>
        <dbReference type="ARBA" id="ARBA00023136"/>
    </source>
</evidence>
<dbReference type="PANTHER" id="PTHR35457">
    <property type="entry name" value="HEME A SYNTHASE"/>
    <property type="match status" value="1"/>
</dbReference>
<evidence type="ECO:0000256" key="6">
    <source>
        <dbReference type="ARBA" id="ARBA00023002"/>
    </source>
</evidence>
<organism evidence="13 14">
    <name type="scientific">Conyzicola nivalis</name>
    <dbReference type="NCBI Taxonomy" id="1477021"/>
    <lineage>
        <taxon>Bacteria</taxon>
        <taxon>Bacillati</taxon>
        <taxon>Actinomycetota</taxon>
        <taxon>Actinomycetes</taxon>
        <taxon>Micrococcales</taxon>
        <taxon>Microbacteriaceae</taxon>
        <taxon>Conyzicola</taxon>
    </lineage>
</organism>
<evidence type="ECO:0000256" key="2">
    <source>
        <dbReference type="ARBA" id="ARBA00022475"/>
    </source>
</evidence>
<evidence type="ECO:0000256" key="1">
    <source>
        <dbReference type="ARBA" id="ARBA00004141"/>
    </source>
</evidence>
<evidence type="ECO:0000256" key="11">
    <source>
        <dbReference type="ARBA" id="ARBA00023444"/>
    </source>
</evidence>
<keyword evidence="5 12" id="KW-1133">Transmembrane helix</keyword>
<feature type="transmembrane region" description="Helical" evidence="12">
    <location>
        <begin position="255"/>
        <end position="274"/>
    </location>
</feature>
<dbReference type="Proteomes" id="UP001549257">
    <property type="component" value="Unassembled WGS sequence"/>
</dbReference>
<dbReference type="InterPro" id="IPR050450">
    <property type="entry name" value="COX15/CtaA_HemeA_synthase"/>
</dbReference>
<comment type="subcellular location">
    <subcellularLocation>
        <location evidence="1">Membrane</location>
        <topology evidence="1">Multi-pass membrane protein</topology>
    </subcellularLocation>
</comment>
<feature type="transmembrane region" description="Helical" evidence="12">
    <location>
        <begin position="106"/>
        <end position="131"/>
    </location>
</feature>
<evidence type="ECO:0000256" key="5">
    <source>
        <dbReference type="ARBA" id="ARBA00022989"/>
    </source>
</evidence>
<evidence type="ECO:0000313" key="14">
    <source>
        <dbReference type="Proteomes" id="UP001549257"/>
    </source>
</evidence>
<sequence>MKADAPRLSGLVGLLPTVVDARVRFIAWASLVIQLLLIGTGGAVRLTGSGLGCPTWPQCVEGSLTNTPEMGIHGVIEFANRALTGVVVLIAILAFLAVIRMRAERLDLFVITLLQGLSIPLQAVIGGITVLTGLNSYIVGLHFLVSVALVVLTAMLVFRVYYGPRGAVMSMPRWYTALAYLTSLLVAMTVIVGILTTGSGPHAGDADTPRNGLDTDFLQHLHSWPAYATLGGTVLLVLGAFTVAGTNARLRRFTLILLAVELVQIAVGITQARLGLPEVLVGAHMVLAGALVGAMTVVVLSLRSAVVEPAAAASDAPLLADRV</sequence>
<evidence type="ECO:0000313" key="13">
    <source>
        <dbReference type="EMBL" id="MET4581311.1"/>
    </source>
</evidence>